<dbReference type="SUPFAM" id="SSF53182">
    <property type="entry name" value="Pyrrolidone carboxyl peptidase (pyroglutamate aminopeptidase)"/>
    <property type="match status" value="1"/>
</dbReference>
<evidence type="ECO:0000256" key="2">
    <source>
        <dbReference type="SAM" id="SignalP"/>
    </source>
</evidence>
<reference evidence="3 4" key="1">
    <citation type="submission" date="2024-09" db="EMBL/GenBank/DDBJ databases">
        <authorList>
            <person name="Sun Q."/>
            <person name="Mori K."/>
        </authorList>
    </citation>
    <scope>NUCLEOTIDE SEQUENCE [LARGE SCALE GENOMIC DNA]</scope>
    <source>
        <strain evidence="3 4">JCM 4362</strain>
    </source>
</reference>
<dbReference type="InterPro" id="IPR036440">
    <property type="entry name" value="Peptidase_C15-like_sf"/>
</dbReference>
<keyword evidence="2" id="KW-0732">Signal</keyword>
<keyword evidence="4" id="KW-1185">Reference proteome</keyword>
<feature type="signal peptide" evidence="2">
    <location>
        <begin position="1"/>
        <end position="25"/>
    </location>
</feature>
<organism evidence="3 4">
    <name type="scientific">Streptomyces cremeus</name>
    <dbReference type="NCBI Taxonomy" id="66881"/>
    <lineage>
        <taxon>Bacteria</taxon>
        <taxon>Bacillati</taxon>
        <taxon>Actinomycetota</taxon>
        <taxon>Actinomycetes</taxon>
        <taxon>Kitasatosporales</taxon>
        <taxon>Streptomycetaceae</taxon>
        <taxon>Streptomyces</taxon>
    </lineage>
</organism>
<proteinExistence type="predicted"/>
<comment type="caution">
    <text evidence="3">The sequence shown here is derived from an EMBL/GenBank/DDBJ whole genome shotgun (WGS) entry which is preliminary data.</text>
</comment>
<feature type="chain" id="PRO_5047223606" evidence="2">
    <location>
        <begin position="26"/>
        <end position="434"/>
    </location>
</feature>
<protein>
    <submittedName>
        <fullName evidence="3">Pyroglutamyl peptidase</fullName>
    </submittedName>
</protein>
<feature type="region of interest" description="Disordered" evidence="1">
    <location>
        <begin position="338"/>
        <end position="360"/>
    </location>
</feature>
<dbReference type="RefSeq" id="WP_345223197.1">
    <property type="nucleotide sequence ID" value="NZ_BAAAXE010000013.1"/>
</dbReference>
<name>A0ABV5PCR1_STRCM</name>
<dbReference type="Proteomes" id="UP001589718">
    <property type="component" value="Unassembled WGS sequence"/>
</dbReference>
<evidence type="ECO:0000313" key="3">
    <source>
        <dbReference type="EMBL" id="MFB9520999.1"/>
    </source>
</evidence>
<dbReference type="EMBL" id="JBHMCR010000006">
    <property type="protein sequence ID" value="MFB9520999.1"/>
    <property type="molecule type" value="Genomic_DNA"/>
</dbReference>
<gene>
    <name evidence="3" type="ORF">ACFFTU_13650</name>
</gene>
<dbReference type="Gene3D" id="3.40.630.20">
    <property type="entry name" value="Peptidase C15, pyroglutamyl peptidase I-like"/>
    <property type="match status" value="1"/>
</dbReference>
<accession>A0ABV5PCR1</accession>
<evidence type="ECO:0000256" key="1">
    <source>
        <dbReference type="SAM" id="MobiDB-lite"/>
    </source>
</evidence>
<sequence>MHRGPARTSAPALLTASVLALSACAGSSGTAAPPVTVASPAVASAPATAPVLTADSPTAEERRLDGKVPQELLRRSGFHAVAPDFARELGGSEGYESAERAVVRHGTALWRRAVDRAQGRGAAGGDLPRDDDRPLYWARLAMARELRAWKPDFTLPSDEQARLLDRLERTSRGHEAQPVISPGVDHVVLTGFDPFSLDREIRTSNPSGAAALALDGTEITTPDGRRARVEAVLFPVRWDDFAAGEVERALRTRLPRASLFATVSQGGSDRFDVERFNGARRGGMPDNLTVGRQGLAPVDDPGAQPQWTETSLPYETLAAARTGRFPVRVNTAVVEAPAKDGGDPVRRTNGPAPGSRAWSGSGGDYLSNEIAYRATLLRDRLGLSIPGGHLHTPVLEFGPRNATAATDPVFLRNRADIVRQVRELLRTALGTVTD</sequence>
<evidence type="ECO:0000313" key="4">
    <source>
        <dbReference type="Proteomes" id="UP001589718"/>
    </source>
</evidence>
<dbReference type="PROSITE" id="PS51257">
    <property type="entry name" value="PROKAR_LIPOPROTEIN"/>
    <property type="match status" value="1"/>
</dbReference>